<keyword evidence="1" id="KW-0812">Transmembrane</keyword>
<feature type="transmembrane region" description="Helical" evidence="1">
    <location>
        <begin position="148"/>
        <end position="171"/>
    </location>
</feature>
<keyword evidence="1" id="KW-0472">Membrane</keyword>
<comment type="caution">
    <text evidence="2">The sequence shown here is derived from an EMBL/GenBank/DDBJ whole genome shotgun (WGS) entry which is preliminary data.</text>
</comment>
<feature type="transmembrane region" description="Helical" evidence="1">
    <location>
        <begin position="40"/>
        <end position="63"/>
    </location>
</feature>
<gene>
    <name evidence="2" type="ORF">OCOJLMKI_0803</name>
</gene>
<dbReference type="InterPro" id="IPR021315">
    <property type="entry name" value="Gap/Sap"/>
</dbReference>
<dbReference type="Proteomes" id="UP001055125">
    <property type="component" value="Unassembled WGS sequence"/>
</dbReference>
<protein>
    <submittedName>
        <fullName evidence="2">Uncharacterized protein</fullName>
    </submittedName>
</protein>
<feature type="transmembrane region" description="Helical" evidence="1">
    <location>
        <begin position="75"/>
        <end position="93"/>
    </location>
</feature>
<accession>A0ABQ4RTR5</accession>
<feature type="transmembrane region" description="Helical" evidence="1">
    <location>
        <begin position="113"/>
        <end position="136"/>
    </location>
</feature>
<evidence type="ECO:0000256" key="1">
    <source>
        <dbReference type="SAM" id="Phobius"/>
    </source>
</evidence>
<reference evidence="2" key="1">
    <citation type="journal article" date="2021" name="Front. Microbiol.">
        <title>Comprehensive Comparative Genomics and Phenotyping of Methylobacterium Species.</title>
        <authorList>
            <person name="Alessa O."/>
            <person name="Ogura Y."/>
            <person name="Fujitani Y."/>
            <person name="Takami H."/>
            <person name="Hayashi T."/>
            <person name="Sahin N."/>
            <person name="Tani A."/>
        </authorList>
    </citation>
    <scope>NUCLEOTIDE SEQUENCE</scope>
    <source>
        <strain evidence="2">DSM 19015</strain>
    </source>
</reference>
<keyword evidence="1" id="KW-1133">Transmembrane helix</keyword>
<organism evidence="2 3">
    <name type="scientific">Methylobacterium iners</name>
    <dbReference type="NCBI Taxonomy" id="418707"/>
    <lineage>
        <taxon>Bacteria</taxon>
        <taxon>Pseudomonadati</taxon>
        <taxon>Pseudomonadota</taxon>
        <taxon>Alphaproteobacteria</taxon>
        <taxon>Hyphomicrobiales</taxon>
        <taxon>Methylobacteriaceae</taxon>
        <taxon>Methylobacterium</taxon>
    </lineage>
</organism>
<reference evidence="2" key="2">
    <citation type="submission" date="2021-08" db="EMBL/GenBank/DDBJ databases">
        <authorList>
            <person name="Tani A."/>
            <person name="Ola A."/>
            <person name="Ogura Y."/>
            <person name="Katsura K."/>
            <person name="Hayashi T."/>
        </authorList>
    </citation>
    <scope>NUCLEOTIDE SEQUENCE</scope>
    <source>
        <strain evidence="2">DSM 19015</strain>
    </source>
</reference>
<feature type="transmembrane region" description="Helical" evidence="1">
    <location>
        <begin position="191"/>
        <end position="213"/>
    </location>
</feature>
<evidence type="ECO:0000313" key="2">
    <source>
        <dbReference type="EMBL" id="GJD93607.1"/>
    </source>
</evidence>
<name>A0ABQ4RTR5_9HYPH</name>
<sequence>MDAPLLVSLIGLALLDSLNPFTVAAQAYLLGTRDPMPRSIAFLLGTFAAYFLGGVLLLEGLSLFLECLWPVMPRWAVGAGEMTLGLAAAVLAITMSRQASRGEAFTLPSNLGVLATLLFAVASTLSDMATALPYFGAATQIAAAELGFVGRWLLLALYNLIYCAPLIGLIVARAVMSSERSDVLFGRLRRFIDWAFAKLLPSALALIAITFLIDGGRRIYRLSS</sequence>
<evidence type="ECO:0000313" key="3">
    <source>
        <dbReference type="Proteomes" id="UP001055125"/>
    </source>
</evidence>
<dbReference type="EMBL" id="BPQP01000012">
    <property type="protein sequence ID" value="GJD93607.1"/>
    <property type="molecule type" value="Genomic_DNA"/>
</dbReference>
<keyword evidence="3" id="KW-1185">Reference proteome</keyword>
<proteinExistence type="predicted"/>
<dbReference type="Pfam" id="PF11139">
    <property type="entry name" value="SfLAP"/>
    <property type="match status" value="1"/>
</dbReference>